<dbReference type="InterPro" id="IPR004089">
    <property type="entry name" value="MCPsignal_dom"/>
</dbReference>
<evidence type="ECO:0000313" key="7">
    <source>
        <dbReference type="EMBL" id="MCQ8116690.1"/>
    </source>
</evidence>
<keyword evidence="8" id="KW-1185">Reference proteome</keyword>
<reference evidence="7 8" key="1">
    <citation type="submission" date="2022-07" db="EMBL/GenBank/DDBJ databases">
        <title>Methylomonas rivi sp. nov., Methylomonas rosea sp. nov., Methylomonas aureus sp. nov. and Methylomonas subterranea sp. nov., four novel methanotrophs isolated from a freshwater creek and the deep terrestrial subsurface.</title>
        <authorList>
            <person name="Abin C."/>
            <person name="Sankaranarayanan K."/>
            <person name="Garner C."/>
            <person name="Sindelar R."/>
            <person name="Kotary K."/>
            <person name="Garner R."/>
            <person name="Barclay S."/>
            <person name="Lawson P."/>
            <person name="Krumholz L."/>
        </authorList>
    </citation>
    <scope>NUCLEOTIDE SEQUENCE [LARGE SCALE GENOMIC DNA]</scope>
    <source>
        <strain evidence="7 8">WSC-7</strain>
    </source>
</reference>
<keyword evidence="5" id="KW-0812">Transmembrane</keyword>
<protein>
    <submittedName>
        <fullName evidence="7">Methyl-accepting chemotaxis protein</fullName>
    </submittedName>
</protein>
<evidence type="ECO:0000256" key="3">
    <source>
        <dbReference type="PROSITE-ProRule" id="PRU00284"/>
    </source>
</evidence>
<dbReference type="SUPFAM" id="SSF58104">
    <property type="entry name" value="Methyl-accepting chemotaxis protein (MCP) signaling domain"/>
    <property type="match status" value="1"/>
</dbReference>
<evidence type="ECO:0000256" key="2">
    <source>
        <dbReference type="ARBA" id="ARBA00023224"/>
    </source>
</evidence>
<evidence type="ECO:0000256" key="1">
    <source>
        <dbReference type="ARBA" id="ARBA00004370"/>
    </source>
</evidence>
<dbReference type="PANTHER" id="PTHR32089:SF112">
    <property type="entry name" value="LYSOZYME-LIKE PROTEIN-RELATED"/>
    <property type="match status" value="1"/>
</dbReference>
<evidence type="ECO:0000256" key="5">
    <source>
        <dbReference type="SAM" id="Phobius"/>
    </source>
</evidence>
<dbReference type="PROSITE" id="PS50111">
    <property type="entry name" value="CHEMOTAXIS_TRANSDUC_2"/>
    <property type="match status" value="1"/>
</dbReference>
<accession>A0ABT1TPJ6</accession>
<feature type="transmembrane region" description="Helical" evidence="5">
    <location>
        <begin position="7"/>
        <end position="23"/>
    </location>
</feature>
<dbReference type="SMART" id="SM00283">
    <property type="entry name" value="MA"/>
    <property type="match status" value="1"/>
</dbReference>
<sequence length="402" mass="45398">MKRIDTYLVCLAIALNIVCWIFSRQAQQTPVDFSLLSAALLTGSLVFSYRGRKHWQDRQQARVDELESVMTEYQFLSHRAMDYAENRFSILEQDLALARDTIQSSAHKLSNSLTGLERQSTNQRKVLTALVDEILQMTGADDEQQRQQAGLHKFFDETHALIDEFVKKIQEVSESSVGIAVSFNQMQSKFLRIEDSLDGVTKLTRQTDTLALNAAIEAARASRAGRGFGIVADEVRKLAAQTRQFSDEIRATLDDIIQSLQEVDQQVSQAAQTDLSLAERSRENLGSLGQELIQMTSKANGHSSSITLATDEIQRLAQEGVMAMQFEDIVTQMMAKIAVDTKNVGNYLHAFLRLHHDREERDGLTRFKQRIAALKLLLSETENQPQVEHSKPDRHSTEIELF</sequence>
<gene>
    <name evidence="7" type="ORF">NP589_04570</name>
</gene>
<dbReference type="Pfam" id="PF00015">
    <property type="entry name" value="MCPsignal"/>
    <property type="match status" value="1"/>
</dbReference>
<dbReference type="PANTHER" id="PTHR32089">
    <property type="entry name" value="METHYL-ACCEPTING CHEMOTAXIS PROTEIN MCPB"/>
    <property type="match status" value="1"/>
</dbReference>
<feature type="domain" description="Methyl-accepting transducer" evidence="6">
    <location>
        <begin position="98"/>
        <end position="328"/>
    </location>
</feature>
<feature type="region of interest" description="Disordered" evidence="4">
    <location>
        <begin position="382"/>
        <end position="402"/>
    </location>
</feature>
<evidence type="ECO:0000259" key="6">
    <source>
        <dbReference type="PROSITE" id="PS50111"/>
    </source>
</evidence>
<feature type="compositionally biased region" description="Basic and acidic residues" evidence="4">
    <location>
        <begin position="388"/>
        <end position="402"/>
    </location>
</feature>
<comment type="caution">
    <text evidence="7">The sequence shown here is derived from an EMBL/GenBank/DDBJ whole genome shotgun (WGS) entry which is preliminary data.</text>
</comment>
<comment type="subcellular location">
    <subcellularLocation>
        <location evidence="1">Membrane</location>
    </subcellularLocation>
</comment>
<evidence type="ECO:0000256" key="4">
    <source>
        <dbReference type="SAM" id="MobiDB-lite"/>
    </source>
</evidence>
<keyword evidence="5" id="KW-0472">Membrane</keyword>
<organism evidence="7 8">
    <name type="scientific">Methylomonas rosea</name>
    <dbReference type="NCBI Taxonomy" id="2952227"/>
    <lineage>
        <taxon>Bacteria</taxon>
        <taxon>Pseudomonadati</taxon>
        <taxon>Pseudomonadota</taxon>
        <taxon>Gammaproteobacteria</taxon>
        <taxon>Methylococcales</taxon>
        <taxon>Methylococcaceae</taxon>
        <taxon>Methylomonas</taxon>
    </lineage>
</organism>
<dbReference type="Gene3D" id="1.10.287.950">
    <property type="entry name" value="Methyl-accepting chemotaxis protein"/>
    <property type="match status" value="1"/>
</dbReference>
<dbReference type="Proteomes" id="UP001524570">
    <property type="component" value="Unassembled WGS sequence"/>
</dbReference>
<keyword evidence="2 3" id="KW-0807">Transducer</keyword>
<proteinExistence type="predicted"/>
<dbReference type="RefSeq" id="WP_256605925.1">
    <property type="nucleotide sequence ID" value="NZ_JANIBL010000009.1"/>
</dbReference>
<name>A0ABT1TPJ6_9GAMM</name>
<evidence type="ECO:0000313" key="8">
    <source>
        <dbReference type="Proteomes" id="UP001524570"/>
    </source>
</evidence>
<dbReference type="EMBL" id="JANIBL010000009">
    <property type="protein sequence ID" value="MCQ8116690.1"/>
    <property type="molecule type" value="Genomic_DNA"/>
</dbReference>
<keyword evidence="5" id="KW-1133">Transmembrane helix</keyword>